<evidence type="ECO:0000313" key="1">
    <source>
        <dbReference type="EMBL" id="KAA8895174.1"/>
    </source>
</evidence>
<dbReference type="OrthoDB" id="5505637at2759"/>
<keyword evidence="3" id="KW-1185">Reference proteome</keyword>
<dbReference type="Proteomes" id="UP000326924">
    <property type="component" value="Unassembled WGS sequence"/>
</dbReference>
<dbReference type="EMBL" id="VXIS01000283">
    <property type="protein sequence ID" value="KAA8895175.1"/>
    <property type="molecule type" value="Genomic_DNA"/>
</dbReference>
<dbReference type="EMBL" id="VXIS01000283">
    <property type="protein sequence ID" value="KAA8895174.1"/>
    <property type="molecule type" value="Genomic_DNA"/>
</dbReference>
<name>A0A5J5EHI7_9PEZI</name>
<accession>A0A5J5EHI7</accession>
<gene>
    <name evidence="1" type="ORF">FN846DRAFT_348590</name>
    <name evidence="2" type="ORF">FN846DRAFT_348880</name>
</gene>
<comment type="caution">
    <text evidence="2">The sequence shown here is derived from an EMBL/GenBank/DDBJ whole genome shotgun (WGS) entry which is preliminary data.</text>
</comment>
<protein>
    <submittedName>
        <fullName evidence="2">Uncharacterized protein</fullName>
    </submittedName>
</protein>
<organism evidence="2 3">
    <name type="scientific">Sphaerosporella brunnea</name>
    <dbReference type="NCBI Taxonomy" id="1250544"/>
    <lineage>
        <taxon>Eukaryota</taxon>
        <taxon>Fungi</taxon>
        <taxon>Dikarya</taxon>
        <taxon>Ascomycota</taxon>
        <taxon>Pezizomycotina</taxon>
        <taxon>Pezizomycetes</taxon>
        <taxon>Pezizales</taxon>
        <taxon>Pyronemataceae</taxon>
        <taxon>Sphaerosporella</taxon>
    </lineage>
</organism>
<sequence>MGTTIPFTGDGDENITEFFRRFETYFRWTTFPQCPADAVGEAWRQQDLVMMMMECLGGRARAMSEQFPSATYGLLEAFKEKLEVEFPDTEQALTIDRRSAKALRWFTTFSIVDTTGQRGSPEVYIQRTLLYKSHLPESCDNNSFFSGLNDASMELSIRLGLADVEYTTDNVVAMFRRGTMSGKWIPPTYTRAEEIEDSRMLWIPMKETETMDTETETVAMDRSTAAQERMIEIDPGN</sequence>
<evidence type="ECO:0000313" key="2">
    <source>
        <dbReference type="EMBL" id="KAA8895175.1"/>
    </source>
</evidence>
<evidence type="ECO:0000313" key="3">
    <source>
        <dbReference type="Proteomes" id="UP000326924"/>
    </source>
</evidence>
<reference evidence="2 3" key="1">
    <citation type="submission" date="2019-09" db="EMBL/GenBank/DDBJ databases">
        <title>Draft genome of the ectomycorrhizal ascomycete Sphaerosporella brunnea.</title>
        <authorList>
            <consortium name="DOE Joint Genome Institute"/>
            <person name="Benucci G.M."/>
            <person name="Marozzi G."/>
            <person name="Antonielli L."/>
            <person name="Sanchez S."/>
            <person name="Marco P."/>
            <person name="Wang X."/>
            <person name="Falini L.B."/>
            <person name="Barry K."/>
            <person name="Haridas S."/>
            <person name="Lipzen A."/>
            <person name="Labutti K."/>
            <person name="Grigoriev I.V."/>
            <person name="Murat C."/>
            <person name="Martin F."/>
            <person name="Albertini E."/>
            <person name="Donnini D."/>
            <person name="Bonito G."/>
        </authorList>
    </citation>
    <scope>NUCLEOTIDE SEQUENCE [LARGE SCALE GENOMIC DNA]</scope>
    <source>
        <strain evidence="2 3">Sb_GMNB300</strain>
    </source>
</reference>
<dbReference type="AlphaFoldDB" id="A0A5J5EHI7"/>
<proteinExistence type="predicted"/>
<dbReference type="InParanoid" id="A0A5J5EHI7"/>